<reference evidence="4" key="2">
    <citation type="submission" date="2020-04" db="EMBL/GenBank/DDBJ databases">
        <authorList>
            <consortium name="NCBI Genome Project"/>
        </authorList>
    </citation>
    <scope>NUCLEOTIDE SEQUENCE</scope>
    <source>
        <strain evidence="4">CBS 342.82</strain>
    </source>
</reference>
<dbReference type="GO" id="GO:0005634">
    <property type="term" value="C:nucleus"/>
    <property type="evidence" value="ECO:0007669"/>
    <property type="project" value="TreeGrafter"/>
</dbReference>
<evidence type="ECO:0000259" key="2">
    <source>
        <dbReference type="PROSITE" id="PS50280"/>
    </source>
</evidence>
<sequence length="355" mass="40168">MPPKSDLFKVEEICGAGRGVIASRAIPSGTIVYESGPPAFHVIYSEYRKETCASCFTWNRGRTLPVRENDLNKVFCSVSCRESWMQEQGPIGVAAWEALSNFVRRNQRKVCNEIVHEGDRPSQLSIETRWREAEEQARVVSGPEEENGSTRANQGPGKAARAIIQKVTSKIYPDILSYLLSAHLFRTSHTETWIDEVRSLAMDDKPYRSQNELEAHCNSLPQLASFLAGEHSTDYLIEACEMVAKADNHNAFGLYSGTNEEEREEFMGFAVFPTASYFNHSCRPNLIKTRNGRSWRFETNREIPAGTELCITYLGGAEKELDVLQRRARLQDTWGFQCSCEKCLEEAKVHQPNLD</sequence>
<proteinExistence type="predicted"/>
<dbReference type="Proteomes" id="UP000504637">
    <property type="component" value="Unplaced"/>
</dbReference>
<dbReference type="PROSITE" id="PS50280">
    <property type="entry name" value="SET"/>
    <property type="match status" value="1"/>
</dbReference>
<dbReference type="InterPro" id="IPR001214">
    <property type="entry name" value="SET_dom"/>
</dbReference>
<dbReference type="SUPFAM" id="SSF82199">
    <property type="entry name" value="SET domain"/>
    <property type="match status" value="1"/>
</dbReference>
<feature type="domain" description="SET" evidence="2">
    <location>
        <begin position="3"/>
        <end position="314"/>
    </location>
</feature>
<dbReference type="GeneID" id="54358583"/>
<reference evidence="4" key="1">
    <citation type="submission" date="2020-01" db="EMBL/GenBank/DDBJ databases">
        <authorList>
            <consortium name="DOE Joint Genome Institute"/>
            <person name="Haridas S."/>
            <person name="Albert R."/>
            <person name="Binder M."/>
            <person name="Bloem J."/>
            <person name="Labutti K."/>
            <person name="Salamov A."/>
            <person name="Andreopoulos B."/>
            <person name="Baker S.E."/>
            <person name="Barry K."/>
            <person name="Bills G."/>
            <person name="Bluhm B.H."/>
            <person name="Cannon C."/>
            <person name="Castanera R."/>
            <person name="Culley D.E."/>
            <person name="Daum C."/>
            <person name="Ezra D."/>
            <person name="Gonzalez J.B."/>
            <person name="Henrissat B."/>
            <person name="Kuo A."/>
            <person name="Liang C."/>
            <person name="Lipzen A."/>
            <person name="Lutzoni F."/>
            <person name="Magnuson J."/>
            <person name="Mondo S."/>
            <person name="Nolan M."/>
            <person name="Ohm R."/>
            <person name="Pangilinan J."/>
            <person name="Park H.-J."/>
            <person name="Ramirez L."/>
            <person name="Alfaro M."/>
            <person name="Sun H."/>
            <person name="Tritt A."/>
            <person name="Yoshinaga Y."/>
            <person name="Zwiers L.-H."/>
            <person name="Turgeon B.G."/>
            <person name="Goodwin S.B."/>
            <person name="Spatafora J.W."/>
            <person name="Crous P.W."/>
            <person name="Grigoriev I.V."/>
        </authorList>
    </citation>
    <scope>NUCLEOTIDE SEQUENCE</scope>
    <source>
        <strain evidence="4">CBS 342.82</strain>
    </source>
</reference>
<accession>A0A6J3MIF0</accession>
<dbReference type="PANTHER" id="PTHR12197:SF294">
    <property type="entry name" value="POTENTIAL PROTEIN LYSINE METHYLTRANSFERASE SET6"/>
    <property type="match status" value="1"/>
</dbReference>
<evidence type="ECO:0000313" key="3">
    <source>
        <dbReference type="Proteomes" id="UP000504637"/>
    </source>
</evidence>
<feature type="region of interest" description="Disordered" evidence="1">
    <location>
        <begin position="137"/>
        <end position="157"/>
    </location>
</feature>
<dbReference type="InterPro" id="IPR050869">
    <property type="entry name" value="H3K4_H4K5_MeTrfase"/>
</dbReference>
<gene>
    <name evidence="4" type="ORF">K489DRAFT_311475</name>
</gene>
<dbReference type="PANTHER" id="PTHR12197">
    <property type="entry name" value="HISTONE-LYSINE N-METHYLTRANSFERASE SMYD"/>
    <property type="match status" value="1"/>
</dbReference>
<organism evidence="4">
    <name type="scientific">Dissoconium aciculare CBS 342.82</name>
    <dbReference type="NCBI Taxonomy" id="1314786"/>
    <lineage>
        <taxon>Eukaryota</taxon>
        <taxon>Fungi</taxon>
        <taxon>Dikarya</taxon>
        <taxon>Ascomycota</taxon>
        <taxon>Pezizomycotina</taxon>
        <taxon>Dothideomycetes</taxon>
        <taxon>Dothideomycetidae</taxon>
        <taxon>Mycosphaerellales</taxon>
        <taxon>Dissoconiaceae</taxon>
        <taxon>Dissoconium</taxon>
    </lineage>
</organism>
<dbReference type="Pfam" id="PF00856">
    <property type="entry name" value="SET"/>
    <property type="match status" value="1"/>
</dbReference>
<evidence type="ECO:0000313" key="4">
    <source>
        <dbReference type="RefSeq" id="XP_033464731.1"/>
    </source>
</evidence>
<dbReference type="Gene3D" id="2.170.270.10">
    <property type="entry name" value="SET domain"/>
    <property type="match status" value="1"/>
</dbReference>
<dbReference type="OrthoDB" id="1028014at2759"/>
<name>A0A6J3MIF0_9PEZI</name>
<reference evidence="4" key="3">
    <citation type="submission" date="2025-08" db="UniProtKB">
        <authorList>
            <consortium name="RefSeq"/>
        </authorList>
    </citation>
    <scope>IDENTIFICATION</scope>
    <source>
        <strain evidence="4">CBS 342.82</strain>
    </source>
</reference>
<dbReference type="CDD" id="cd20071">
    <property type="entry name" value="SET_SMYD"/>
    <property type="match status" value="1"/>
</dbReference>
<dbReference type="AlphaFoldDB" id="A0A6J3MIF0"/>
<protein>
    <submittedName>
        <fullName evidence="4">SET domain-containing protein</fullName>
    </submittedName>
</protein>
<evidence type="ECO:0000256" key="1">
    <source>
        <dbReference type="SAM" id="MobiDB-lite"/>
    </source>
</evidence>
<dbReference type="RefSeq" id="XP_033464731.1">
    <property type="nucleotide sequence ID" value="XM_033600783.1"/>
</dbReference>
<keyword evidence="3" id="KW-1185">Reference proteome</keyword>
<dbReference type="InterPro" id="IPR046341">
    <property type="entry name" value="SET_dom_sf"/>
</dbReference>